<dbReference type="RefSeq" id="WP_118042852.1">
    <property type="nucleotide sequence ID" value="NZ_BQNJ01000001.1"/>
</dbReference>
<evidence type="ECO:0000313" key="2">
    <source>
        <dbReference type="Proteomes" id="UP001055091"/>
    </source>
</evidence>
<reference evidence="1" key="1">
    <citation type="submission" date="2022-01" db="EMBL/GenBank/DDBJ databases">
        <title>Novel bile acid biosynthetic pathways are enriched in the microbiome of centenarians.</title>
        <authorList>
            <person name="Sato Y."/>
            <person name="Atarashi K."/>
            <person name="Plichta R.D."/>
            <person name="Arai Y."/>
            <person name="Sasajima S."/>
            <person name="Kearney M.S."/>
            <person name="Suda W."/>
            <person name="Takeshita K."/>
            <person name="Sasaki T."/>
            <person name="Okamoto S."/>
            <person name="Skelly N.A."/>
            <person name="Okamura Y."/>
            <person name="Vlamakis H."/>
            <person name="Li Y."/>
            <person name="Tanoue T."/>
            <person name="Takei H."/>
            <person name="Nittono H."/>
            <person name="Narushima S."/>
            <person name="Irie J."/>
            <person name="Itoh H."/>
            <person name="Moriya K."/>
            <person name="Sugiura Y."/>
            <person name="Suematsu M."/>
            <person name="Moritoki N."/>
            <person name="Shibata S."/>
            <person name="Littman R.D."/>
            <person name="Fischbach A.M."/>
            <person name="Uwamino Y."/>
            <person name="Inoue T."/>
            <person name="Honda A."/>
            <person name="Hattori M."/>
            <person name="Murai T."/>
            <person name="Xavier J.R."/>
            <person name="Hirose N."/>
            <person name="Honda K."/>
        </authorList>
    </citation>
    <scope>NUCLEOTIDE SEQUENCE</scope>
    <source>
        <strain evidence="1">CE91-St55</strain>
    </source>
</reference>
<dbReference type="InterPro" id="IPR022555">
    <property type="entry name" value="DUF2577"/>
</dbReference>
<evidence type="ECO:0000313" key="1">
    <source>
        <dbReference type="EMBL" id="GKG99451.1"/>
    </source>
</evidence>
<accession>A0A413LCR1</accession>
<dbReference type="Proteomes" id="UP001055091">
    <property type="component" value="Unassembled WGS sequence"/>
</dbReference>
<dbReference type="EMBL" id="BQNJ01000001">
    <property type="protein sequence ID" value="GKG99451.1"/>
    <property type="molecule type" value="Genomic_DNA"/>
</dbReference>
<organism evidence="1 2">
    <name type="scientific">Hungatella hathewayi</name>
    <dbReference type="NCBI Taxonomy" id="154046"/>
    <lineage>
        <taxon>Bacteria</taxon>
        <taxon>Bacillati</taxon>
        <taxon>Bacillota</taxon>
        <taxon>Clostridia</taxon>
        <taxon>Lachnospirales</taxon>
        <taxon>Lachnospiraceae</taxon>
        <taxon>Hungatella</taxon>
    </lineage>
</organism>
<gene>
    <name evidence="1" type="ORF">CE91St55_14330</name>
</gene>
<dbReference type="Pfam" id="PF10844">
    <property type="entry name" value="DUF2577"/>
    <property type="match status" value="1"/>
</dbReference>
<proteinExistence type="predicted"/>
<comment type="caution">
    <text evidence="1">The sequence shown here is derived from an EMBL/GenBank/DDBJ whole genome shotgun (WGS) entry which is preliminary data.</text>
</comment>
<name>A0A413LCR1_9FIRM</name>
<dbReference type="AlphaFoldDB" id="A0A413LCR1"/>
<sequence length="98" mass="10595">MSEIINSLQIMIQNCVRAMGLLDAGYATVISSSPLTLKIQASQLEVKEPVAIMSENVRYQEVIVQGEKIIINHGLAAGDKVLVLKANSGQNYIVIAKV</sequence>
<protein>
    <submittedName>
        <fullName evidence="1">Uncharacterized protein</fullName>
    </submittedName>
</protein>